<dbReference type="RefSeq" id="WP_135284556.1">
    <property type="nucleotide sequence ID" value="NZ_SMLL01000003.1"/>
</dbReference>
<dbReference type="FunFam" id="3.40.50.720:FF:000084">
    <property type="entry name" value="Short-chain dehydrogenase reductase"/>
    <property type="match status" value="1"/>
</dbReference>
<accession>A0A4Z0BSM4</accession>
<dbReference type="SUPFAM" id="SSF51735">
    <property type="entry name" value="NAD(P)-binding Rossmann-fold domains"/>
    <property type="match status" value="1"/>
</dbReference>
<gene>
    <name evidence="3" type="ORF">EZ242_07705</name>
</gene>
<dbReference type="PRINTS" id="PR00080">
    <property type="entry name" value="SDRFAMILY"/>
</dbReference>
<dbReference type="AlphaFoldDB" id="A0A4Z0BSM4"/>
<dbReference type="Gene3D" id="3.40.50.720">
    <property type="entry name" value="NAD(P)-binding Rossmann-like Domain"/>
    <property type="match status" value="1"/>
</dbReference>
<dbReference type="EMBL" id="SMLL01000003">
    <property type="protein sequence ID" value="TFZ01258.1"/>
    <property type="molecule type" value="Genomic_DNA"/>
</dbReference>
<dbReference type="InterPro" id="IPR036291">
    <property type="entry name" value="NAD(P)-bd_dom_sf"/>
</dbReference>
<dbReference type="Pfam" id="PF13561">
    <property type="entry name" value="adh_short_C2"/>
    <property type="match status" value="1"/>
</dbReference>
<protein>
    <submittedName>
        <fullName evidence="3">SDR family oxidoreductase</fullName>
    </submittedName>
</protein>
<comment type="caution">
    <text evidence="3">The sequence shown here is derived from an EMBL/GenBank/DDBJ whole genome shotgun (WGS) entry which is preliminary data.</text>
</comment>
<evidence type="ECO:0000256" key="1">
    <source>
        <dbReference type="ARBA" id="ARBA00006484"/>
    </source>
</evidence>
<reference evidence="3 4" key="1">
    <citation type="submission" date="2019-03" db="EMBL/GenBank/DDBJ databases">
        <title>Ramlibacter rhizophilus CCTCC AB2015357, whole genome shotgun sequence.</title>
        <authorList>
            <person name="Zhang X."/>
            <person name="Feng G."/>
            <person name="Zhu H."/>
        </authorList>
    </citation>
    <scope>NUCLEOTIDE SEQUENCE [LARGE SCALE GENOMIC DNA]</scope>
    <source>
        <strain evidence="3 4">CCTCC AB2015357</strain>
    </source>
</reference>
<dbReference type="PANTHER" id="PTHR24321:SF8">
    <property type="entry name" value="ESTRADIOL 17-BETA-DEHYDROGENASE 8-RELATED"/>
    <property type="match status" value="1"/>
</dbReference>
<dbReference type="GO" id="GO:0016491">
    <property type="term" value="F:oxidoreductase activity"/>
    <property type="evidence" value="ECO:0007669"/>
    <property type="project" value="UniProtKB-KW"/>
</dbReference>
<evidence type="ECO:0000313" key="3">
    <source>
        <dbReference type="EMBL" id="TFZ01258.1"/>
    </source>
</evidence>
<name>A0A4Z0BSM4_9BURK</name>
<organism evidence="3 4">
    <name type="scientific">Ramlibacter rhizophilus</name>
    <dbReference type="NCBI Taxonomy" id="1781167"/>
    <lineage>
        <taxon>Bacteria</taxon>
        <taxon>Pseudomonadati</taxon>
        <taxon>Pseudomonadota</taxon>
        <taxon>Betaproteobacteria</taxon>
        <taxon>Burkholderiales</taxon>
        <taxon>Comamonadaceae</taxon>
        <taxon>Ramlibacter</taxon>
    </lineage>
</organism>
<proteinExistence type="inferred from homology"/>
<dbReference type="Proteomes" id="UP000297564">
    <property type="component" value="Unassembled WGS sequence"/>
</dbReference>
<dbReference type="OrthoDB" id="9788235at2"/>
<evidence type="ECO:0000313" key="4">
    <source>
        <dbReference type="Proteomes" id="UP000297564"/>
    </source>
</evidence>
<keyword evidence="4" id="KW-1185">Reference proteome</keyword>
<evidence type="ECO:0000256" key="2">
    <source>
        <dbReference type="ARBA" id="ARBA00023002"/>
    </source>
</evidence>
<keyword evidence="2" id="KW-0560">Oxidoreductase</keyword>
<dbReference type="InterPro" id="IPR002347">
    <property type="entry name" value="SDR_fam"/>
</dbReference>
<dbReference type="PRINTS" id="PR00081">
    <property type="entry name" value="GDHRDH"/>
</dbReference>
<dbReference type="CDD" id="cd05233">
    <property type="entry name" value="SDR_c"/>
    <property type="match status" value="1"/>
</dbReference>
<sequence length="263" mass="27634">MSAATPAGRLAGKVALVTGGGGGIGAATTRLFCEQGAAVMLVDLDPAALERTAQAVRAERPEARIEVLAGDVADPGVATAAVRACEQAFGQLDVLVNNAAMRNYSSFAEATPEEWQAVIGVNMLGNAQFCRAALPLLRRAGRGAIVNVSSCYAVKGRKGMALYDATKSAMLAMTRTLAFEEADHGVRVNVVCPGSTLTDFHVNRTRAAGRSVEDLKTQRQDTSLLGRWAEPMEIAYPILWLASDEGSFITGTTLVVDGGLHVK</sequence>
<dbReference type="PANTHER" id="PTHR24321">
    <property type="entry name" value="DEHYDROGENASES, SHORT CHAIN"/>
    <property type="match status" value="1"/>
</dbReference>
<comment type="similarity">
    <text evidence="1">Belongs to the short-chain dehydrogenases/reductases (SDR) family.</text>
</comment>